<dbReference type="PANTHER" id="PTHR13763">
    <property type="entry name" value="BREAST CANCER TYPE 1 SUSCEPTIBILITY PROTEIN BRCA1"/>
    <property type="match status" value="1"/>
</dbReference>
<dbReference type="PANTHER" id="PTHR13763:SF0">
    <property type="entry name" value="BREAST CANCER TYPE 1 SUSCEPTIBILITY PROTEIN"/>
    <property type="match status" value="1"/>
</dbReference>
<dbReference type="InterPro" id="IPR036420">
    <property type="entry name" value="BRCT_dom_sf"/>
</dbReference>
<comment type="subcellular location">
    <subcellularLocation>
        <location evidence="1">Nucleus</location>
    </subcellularLocation>
</comment>
<reference evidence="10 11" key="1">
    <citation type="submission" date="2023-11" db="EMBL/GenBank/DDBJ databases">
        <title>Halocaridina rubra genome assembly.</title>
        <authorList>
            <person name="Smith C."/>
        </authorList>
    </citation>
    <scope>NUCLEOTIDE SEQUENCE [LARGE SCALE GENOMIC DNA]</scope>
    <source>
        <strain evidence="10">EP-1</strain>
        <tissue evidence="10">Whole</tissue>
    </source>
</reference>
<dbReference type="GO" id="GO:0070531">
    <property type="term" value="C:BRCA1-A complex"/>
    <property type="evidence" value="ECO:0007669"/>
    <property type="project" value="TreeGrafter"/>
</dbReference>
<accession>A0AAN8XG91</accession>
<dbReference type="InterPro" id="IPR001357">
    <property type="entry name" value="BRCT_dom"/>
</dbReference>
<gene>
    <name evidence="10" type="primary">BRCA1</name>
    <name evidence="10" type="ORF">SK128_023950</name>
</gene>
<dbReference type="FunFam" id="3.40.50.10190:FF:000006">
    <property type="entry name" value="Breast cancer type 1 susceptibility protein homolog"/>
    <property type="match status" value="1"/>
</dbReference>
<dbReference type="PROSITE" id="PS50172">
    <property type="entry name" value="BRCT"/>
    <property type="match status" value="2"/>
</dbReference>
<evidence type="ECO:0000259" key="9">
    <source>
        <dbReference type="PROSITE" id="PS50172"/>
    </source>
</evidence>
<dbReference type="PRINTS" id="PR00493">
    <property type="entry name" value="BRSTCANCERI"/>
</dbReference>
<keyword evidence="6" id="KW-0862">Zinc</keyword>
<dbReference type="GO" id="GO:0003677">
    <property type="term" value="F:DNA binding"/>
    <property type="evidence" value="ECO:0007669"/>
    <property type="project" value="InterPro"/>
</dbReference>
<dbReference type="SUPFAM" id="SSF52113">
    <property type="entry name" value="BRCT domain"/>
    <property type="match status" value="2"/>
</dbReference>
<dbReference type="InterPro" id="IPR031099">
    <property type="entry name" value="BRCA1-associated"/>
</dbReference>
<keyword evidence="3" id="KW-0677">Repeat</keyword>
<dbReference type="GO" id="GO:0008270">
    <property type="term" value="F:zinc ion binding"/>
    <property type="evidence" value="ECO:0007669"/>
    <property type="project" value="UniProtKB-KW"/>
</dbReference>
<comment type="caution">
    <text evidence="10">The sequence shown here is derived from an EMBL/GenBank/DDBJ whole genome shotgun (WGS) entry which is preliminary data.</text>
</comment>
<keyword evidence="7" id="KW-0234">DNA repair</keyword>
<organism evidence="10 11">
    <name type="scientific">Halocaridina rubra</name>
    <name type="common">Hawaiian red shrimp</name>
    <dbReference type="NCBI Taxonomy" id="373956"/>
    <lineage>
        <taxon>Eukaryota</taxon>
        <taxon>Metazoa</taxon>
        <taxon>Ecdysozoa</taxon>
        <taxon>Arthropoda</taxon>
        <taxon>Crustacea</taxon>
        <taxon>Multicrustacea</taxon>
        <taxon>Malacostraca</taxon>
        <taxon>Eumalacostraca</taxon>
        <taxon>Eucarida</taxon>
        <taxon>Decapoda</taxon>
        <taxon>Pleocyemata</taxon>
        <taxon>Caridea</taxon>
        <taxon>Atyoidea</taxon>
        <taxon>Atyidae</taxon>
        <taxon>Halocaridina</taxon>
    </lineage>
</organism>
<keyword evidence="2" id="KW-0479">Metal-binding</keyword>
<evidence type="ECO:0000313" key="11">
    <source>
        <dbReference type="Proteomes" id="UP001381693"/>
    </source>
</evidence>
<dbReference type="GO" id="GO:0000724">
    <property type="term" value="P:double-strand break repair via homologous recombination"/>
    <property type="evidence" value="ECO:0007669"/>
    <property type="project" value="TreeGrafter"/>
</dbReference>
<keyword evidence="10" id="KW-0012">Acyltransferase</keyword>
<evidence type="ECO:0000313" key="10">
    <source>
        <dbReference type="EMBL" id="KAK7079813.1"/>
    </source>
</evidence>
<keyword evidence="11" id="KW-1185">Reference proteome</keyword>
<evidence type="ECO:0000256" key="3">
    <source>
        <dbReference type="ARBA" id="ARBA00022737"/>
    </source>
</evidence>
<dbReference type="Proteomes" id="UP001381693">
    <property type="component" value="Unassembled WGS sequence"/>
</dbReference>
<dbReference type="Pfam" id="PF00533">
    <property type="entry name" value="BRCT"/>
    <property type="match status" value="1"/>
</dbReference>
<evidence type="ECO:0000256" key="2">
    <source>
        <dbReference type="ARBA" id="ARBA00022723"/>
    </source>
</evidence>
<dbReference type="Gene3D" id="3.40.50.10190">
    <property type="entry name" value="BRCT domain"/>
    <property type="match status" value="2"/>
</dbReference>
<protein>
    <submittedName>
        <fullName evidence="10">Breast cancer 1, early onset</fullName>
        <ecNumber evidence="10">2.3.2.27</ecNumber>
    </submittedName>
</protein>
<dbReference type="AlphaFoldDB" id="A0AAN8XG91"/>
<keyword evidence="8" id="KW-0539">Nucleus</keyword>
<dbReference type="GO" id="GO:0061630">
    <property type="term" value="F:ubiquitin protein ligase activity"/>
    <property type="evidence" value="ECO:0007669"/>
    <property type="project" value="UniProtKB-EC"/>
</dbReference>
<sequence>MATGAFRIVCSGLISNQMNSVDKFIKKLAPVGSSLQKNWSTGITHVIVKPDENMLAQRTLKYLYGVASGVWIISFQWVSESLATNKMLPESEFEMLDTTGIAGPQRARMGFKPVFENCEFFLSPPFQEVSLDQLKDLVELSGARLVNSPGEFTLNKNFIKLIIADTTSDHDADSKYPFYSKVRLPA</sequence>
<dbReference type="GO" id="GO:0045944">
    <property type="term" value="P:positive regulation of transcription by RNA polymerase II"/>
    <property type="evidence" value="ECO:0007669"/>
    <property type="project" value="TreeGrafter"/>
</dbReference>
<feature type="domain" description="BRCT" evidence="9">
    <location>
        <begin position="110"/>
        <end position="186"/>
    </location>
</feature>
<dbReference type="EC" id="2.3.2.27" evidence="10"/>
<keyword evidence="4" id="KW-0227">DNA damage</keyword>
<evidence type="ECO:0000256" key="6">
    <source>
        <dbReference type="ARBA" id="ARBA00022833"/>
    </source>
</evidence>
<dbReference type="InterPro" id="IPR011364">
    <property type="entry name" value="BRCA1"/>
</dbReference>
<keyword evidence="10" id="KW-0808">Transferase</keyword>
<dbReference type="GO" id="GO:0031436">
    <property type="term" value="C:BRCA1-BARD1 complex"/>
    <property type="evidence" value="ECO:0007669"/>
    <property type="project" value="TreeGrafter"/>
</dbReference>
<evidence type="ECO:0000256" key="4">
    <source>
        <dbReference type="ARBA" id="ARBA00022763"/>
    </source>
</evidence>
<keyword evidence="5" id="KW-0863">Zinc-finger</keyword>
<dbReference type="SMART" id="SM00292">
    <property type="entry name" value="BRCT"/>
    <property type="match status" value="1"/>
</dbReference>
<proteinExistence type="predicted"/>
<name>A0AAN8XG91_HALRR</name>
<dbReference type="EMBL" id="JAXCGZ010006372">
    <property type="protein sequence ID" value="KAK7079813.1"/>
    <property type="molecule type" value="Genomic_DNA"/>
</dbReference>
<evidence type="ECO:0000256" key="8">
    <source>
        <dbReference type="ARBA" id="ARBA00023242"/>
    </source>
</evidence>
<evidence type="ECO:0000256" key="1">
    <source>
        <dbReference type="ARBA" id="ARBA00004123"/>
    </source>
</evidence>
<evidence type="ECO:0000256" key="5">
    <source>
        <dbReference type="ARBA" id="ARBA00022771"/>
    </source>
</evidence>
<feature type="domain" description="BRCT" evidence="9">
    <location>
        <begin position="32"/>
        <end position="95"/>
    </location>
</feature>
<evidence type="ECO:0000256" key="7">
    <source>
        <dbReference type="ARBA" id="ARBA00023204"/>
    </source>
</evidence>